<sequence length="108" mass="10792">MEAVGCAHEAAAVAEAEVDFAGTAVVDMDGYFVDGRRVWVGGDVEAVVDVGVGVGDALVMLCAKEGVAVADVRKLRDDNGGLNAACPIGTCIYCGGGGGGGEEVWVMA</sequence>
<proteinExistence type="predicted"/>
<dbReference type="AlphaFoldDB" id="C6HST0"/>
<reference evidence="2" key="1">
    <citation type="submission" date="2009-05" db="EMBL/GenBank/DDBJ databases">
        <title>The genome sequence of Ajellomyces capsulatus strain H143.</title>
        <authorList>
            <person name="Champion M."/>
            <person name="Cuomo C.A."/>
            <person name="Ma L.-J."/>
            <person name="Henn M.R."/>
            <person name="Sil A."/>
            <person name="Goldman B."/>
            <person name="Young S.K."/>
            <person name="Kodira C.D."/>
            <person name="Zeng Q."/>
            <person name="Koehrsen M."/>
            <person name="Alvarado L."/>
            <person name="Berlin A.M."/>
            <person name="Borenstein D."/>
            <person name="Chen Z."/>
            <person name="Engels R."/>
            <person name="Freedman E."/>
            <person name="Gellesch M."/>
            <person name="Goldberg J."/>
            <person name="Griggs A."/>
            <person name="Gujja S."/>
            <person name="Heiman D.I."/>
            <person name="Hepburn T.A."/>
            <person name="Howarth C."/>
            <person name="Jen D."/>
            <person name="Larson L."/>
            <person name="Lewis B."/>
            <person name="Mehta T."/>
            <person name="Park D."/>
            <person name="Pearson M."/>
            <person name="Roberts A."/>
            <person name="Saif S."/>
            <person name="Shea T.D."/>
            <person name="Shenoy N."/>
            <person name="Sisk P."/>
            <person name="Stolte C."/>
            <person name="Sykes S."/>
            <person name="Walk T."/>
            <person name="White J."/>
            <person name="Yandava C."/>
            <person name="Klein B."/>
            <person name="McEwen J.G."/>
            <person name="Puccia R."/>
            <person name="Goldman G.H."/>
            <person name="Felipe M.S."/>
            <person name="Nino-Vega G."/>
            <person name="San-Blas G."/>
            <person name="Taylor J.W."/>
            <person name="Mendoza L."/>
            <person name="Galagan J.E."/>
            <person name="Nusbaum C."/>
            <person name="Birren B.W."/>
        </authorList>
    </citation>
    <scope>NUCLEOTIDE SEQUENCE [LARGE SCALE GENOMIC DNA]</scope>
    <source>
        <strain evidence="2">H143</strain>
    </source>
</reference>
<dbReference type="HOGENOM" id="CLU_2196170_0_0_1"/>
<accession>C6HST0</accession>
<dbReference type="Proteomes" id="UP000002624">
    <property type="component" value="Unassembled WGS sequence"/>
</dbReference>
<dbReference type="EMBL" id="GG692439">
    <property type="protein sequence ID" value="EER36605.1"/>
    <property type="molecule type" value="Genomic_DNA"/>
</dbReference>
<gene>
    <name evidence="1" type="ORF">HCDG_09261</name>
</gene>
<organism evidence="1 2">
    <name type="scientific">Ajellomyces capsulatus (strain H143)</name>
    <name type="common">Darling's disease fungus</name>
    <name type="synonym">Histoplasma capsulatum</name>
    <dbReference type="NCBI Taxonomy" id="544712"/>
    <lineage>
        <taxon>Eukaryota</taxon>
        <taxon>Fungi</taxon>
        <taxon>Dikarya</taxon>
        <taxon>Ascomycota</taxon>
        <taxon>Pezizomycotina</taxon>
        <taxon>Eurotiomycetes</taxon>
        <taxon>Eurotiomycetidae</taxon>
        <taxon>Onygenales</taxon>
        <taxon>Ajellomycetaceae</taxon>
        <taxon>Histoplasma</taxon>
    </lineage>
</organism>
<evidence type="ECO:0000313" key="1">
    <source>
        <dbReference type="EMBL" id="EER36605.1"/>
    </source>
</evidence>
<protein>
    <submittedName>
        <fullName evidence="1">Uncharacterized protein</fullName>
    </submittedName>
</protein>
<name>C6HST0_AJECH</name>
<evidence type="ECO:0000313" key="2">
    <source>
        <dbReference type="Proteomes" id="UP000002624"/>
    </source>
</evidence>
<dbReference type="VEuPathDB" id="FungiDB:HCDG_09261"/>